<dbReference type="GO" id="GO:0052816">
    <property type="term" value="F:long-chain fatty acyl-CoA hydrolase activity"/>
    <property type="evidence" value="ECO:0007669"/>
    <property type="project" value="TreeGrafter"/>
</dbReference>
<protein>
    <recommendedName>
        <fullName evidence="2">HotDog ACOT-type domain-containing protein</fullName>
    </recommendedName>
</protein>
<dbReference type="GO" id="GO:0006637">
    <property type="term" value="P:acyl-CoA metabolic process"/>
    <property type="evidence" value="ECO:0007669"/>
    <property type="project" value="TreeGrafter"/>
</dbReference>
<dbReference type="InterPro" id="IPR006683">
    <property type="entry name" value="Thioestr_dom"/>
</dbReference>
<name>A0AAW1SQ81_9CHLO</name>
<dbReference type="CDD" id="cd03442">
    <property type="entry name" value="BFIT_BACH"/>
    <property type="match status" value="1"/>
</dbReference>
<evidence type="ECO:0000313" key="3">
    <source>
        <dbReference type="EMBL" id="KAK9850119.1"/>
    </source>
</evidence>
<feature type="domain" description="HotDog ACOT-type" evidence="2">
    <location>
        <begin position="25"/>
        <end position="138"/>
    </location>
</feature>
<dbReference type="Proteomes" id="UP001485043">
    <property type="component" value="Unassembled WGS sequence"/>
</dbReference>
<dbReference type="InterPro" id="IPR029069">
    <property type="entry name" value="HotDog_dom_sf"/>
</dbReference>
<comment type="caution">
    <text evidence="3">The sequence shown here is derived from an EMBL/GenBank/DDBJ whole genome shotgun (WGS) entry which is preliminary data.</text>
</comment>
<evidence type="ECO:0000313" key="4">
    <source>
        <dbReference type="Proteomes" id="UP001485043"/>
    </source>
</evidence>
<dbReference type="AlphaFoldDB" id="A0AAW1SQ81"/>
<proteinExistence type="predicted"/>
<dbReference type="PANTHER" id="PTHR11049:SF16">
    <property type="entry name" value="PROTEIN VDLD"/>
    <property type="match status" value="1"/>
</dbReference>
<evidence type="ECO:0000256" key="1">
    <source>
        <dbReference type="ARBA" id="ARBA00022801"/>
    </source>
</evidence>
<gene>
    <name evidence="3" type="ORF">WJX84_008888</name>
</gene>
<accession>A0AAW1SQ81</accession>
<keyword evidence="1" id="KW-0378">Hydrolase</keyword>
<dbReference type="Pfam" id="PF03061">
    <property type="entry name" value="4HBT"/>
    <property type="match status" value="1"/>
</dbReference>
<dbReference type="PROSITE" id="PS51770">
    <property type="entry name" value="HOTDOG_ACOT"/>
    <property type="match status" value="1"/>
</dbReference>
<reference evidence="3 4" key="1">
    <citation type="journal article" date="2024" name="Nat. Commun.">
        <title>Phylogenomics reveals the evolutionary origins of lichenization in chlorophyte algae.</title>
        <authorList>
            <person name="Puginier C."/>
            <person name="Libourel C."/>
            <person name="Otte J."/>
            <person name="Skaloud P."/>
            <person name="Haon M."/>
            <person name="Grisel S."/>
            <person name="Petersen M."/>
            <person name="Berrin J.G."/>
            <person name="Delaux P.M."/>
            <person name="Dal Grande F."/>
            <person name="Keller J."/>
        </authorList>
    </citation>
    <scope>NUCLEOTIDE SEQUENCE [LARGE SCALE GENOMIC DNA]</scope>
    <source>
        <strain evidence="3 4">SAG 2523</strain>
    </source>
</reference>
<dbReference type="InterPro" id="IPR033120">
    <property type="entry name" value="HOTDOG_ACOT"/>
</dbReference>
<keyword evidence="4" id="KW-1185">Reference proteome</keyword>
<dbReference type="SUPFAM" id="SSF54637">
    <property type="entry name" value="Thioesterase/thiol ester dehydrase-isomerase"/>
    <property type="match status" value="1"/>
</dbReference>
<sequence>MPTLAPPVRLVGLKQSAQRQMVSPARTMAHMTQLIMPQNANSLGITFGGQVMGWMEQCAYIAASRVGRGGHLLTGSMDSIAFARSTRIGDIMYISSMVTGIFGSSVEVMISVHGETPSQGMVFHCGDAFATIVSVDLVGNPVPIPFELDPAGDVELERCSGAEDRRGQRLRDRTALHQQQQARFSLDGTAPLLEAPDLRVPA</sequence>
<dbReference type="InterPro" id="IPR040170">
    <property type="entry name" value="Cytosol_ACT"/>
</dbReference>
<dbReference type="PANTHER" id="PTHR11049">
    <property type="entry name" value="ACYL COENZYME A THIOESTER HYDROLASE"/>
    <property type="match status" value="1"/>
</dbReference>
<evidence type="ECO:0000259" key="2">
    <source>
        <dbReference type="PROSITE" id="PS51770"/>
    </source>
</evidence>
<dbReference type="GO" id="GO:0005829">
    <property type="term" value="C:cytosol"/>
    <property type="evidence" value="ECO:0007669"/>
    <property type="project" value="TreeGrafter"/>
</dbReference>
<dbReference type="EMBL" id="JALJOV010001301">
    <property type="protein sequence ID" value="KAK9850119.1"/>
    <property type="molecule type" value="Genomic_DNA"/>
</dbReference>
<organism evidence="3 4">
    <name type="scientific">Apatococcus fuscideae</name>
    <dbReference type="NCBI Taxonomy" id="2026836"/>
    <lineage>
        <taxon>Eukaryota</taxon>
        <taxon>Viridiplantae</taxon>
        <taxon>Chlorophyta</taxon>
        <taxon>core chlorophytes</taxon>
        <taxon>Trebouxiophyceae</taxon>
        <taxon>Chlorellales</taxon>
        <taxon>Chlorellaceae</taxon>
        <taxon>Apatococcus</taxon>
    </lineage>
</organism>
<dbReference type="Gene3D" id="3.10.129.10">
    <property type="entry name" value="Hotdog Thioesterase"/>
    <property type="match status" value="1"/>
</dbReference>